<evidence type="ECO:0000313" key="2">
    <source>
        <dbReference type="Proteomes" id="UP001159405"/>
    </source>
</evidence>
<organism evidence="1 2">
    <name type="scientific">Porites lobata</name>
    <dbReference type="NCBI Taxonomy" id="104759"/>
    <lineage>
        <taxon>Eukaryota</taxon>
        <taxon>Metazoa</taxon>
        <taxon>Cnidaria</taxon>
        <taxon>Anthozoa</taxon>
        <taxon>Hexacorallia</taxon>
        <taxon>Scleractinia</taxon>
        <taxon>Fungiina</taxon>
        <taxon>Poritidae</taxon>
        <taxon>Porites</taxon>
    </lineage>
</organism>
<evidence type="ECO:0000313" key="1">
    <source>
        <dbReference type="EMBL" id="CAH3153491.1"/>
    </source>
</evidence>
<proteinExistence type="predicted"/>
<evidence type="ECO:0008006" key="3">
    <source>
        <dbReference type="Google" id="ProtNLM"/>
    </source>
</evidence>
<comment type="caution">
    <text evidence="1">The sequence shown here is derived from an EMBL/GenBank/DDBJ whole genome shotgun (WGS) entry which is preliminary data.</text>
</comment>
<dbReference type="Proteomes" id="UP001159405">
    <property type="component" value="Unassembled WGS sequence"/>
</dbReference>
<dbReference type="EMBL" id="CALNXK010000096">
    <property type="protein sequence ID" value="CAH3153491.1"/>
    <property type="molecule type" value="Genomic_DNA"/>
</dbReference>
<protein>
    <recommendedName>
        <fullName evidence="3">Vitellogenin</fullName>
    </recommendedName>
</protein>
<name>A0ABN8Q138_9CNID</name>
<reference evidence="1 2" key="1">
    <citation type="submission" date="2022-05" db="EMBL/GenBank/DDBJ databases">
        <authorList>
            <consortium name="Genoscope - CEA"/>
            <person name="William W."/>
        </authorList>
    </citation>
    <scope>NUCLEOTIDE SEQUENCE [LARGE SCALE GENOMIC DNA]</scope>
</reference>
<accession>A0ABN8Q138</accession>
<keyword evidence="2" id="KW-1185">Reference proteome</keyword>
<sequence>MQLFSVVVGEGSKLMTDFFTSKSKGISGVQSSTASSSVSSVSSSSLQSSLLSSLMTEENMDKIVSETKDQTEREFRSRLRRSIVASSTASVSSAKRARLEEPQQSNIPVEKIVIENNLKFGEREIQMMKSVKEVLFASSVSTTNSISVVVGQMRMRMSELEEQSMRFCKNLLDMTNTTPSMAMSMTTIQSLLQHTVEEHALDEVYIAKICELQDQLRNKDMVMEELKTLVTERDVNRFVPDIVIKVASLLDNPSDDCAILASILKNLVENQAKNVKRWNEETKSLFATILDNGGPPLARIVTEKLSGPSLQTMYRSARSDYAIPMTLQERTLERAAHLYQSIGYRGVFALAVDATFVP</sequence>
<gene>
    <name evidence="1" type="ORF">PLOB_00049625</name>
</gene>